<dbReference type="InterPro" id="IPR044668">
    <property type="entry name" value="PuuD-like"/>
</dbReference>
<feature type="region of interest" description="Disordered" evidence="1">
    <location>
        <begin position="286"/>
        <end position="305"/>
    </location>
</feature>
<feature type="compositionally biased region" description="Basic and acidic residues" evidence="1">
    <location>
        <begin position="237"/>
        <end position="247"/>
    </location>
</feature>
<dbReference type="PANTHER" id="PTHR43235">
    <property type="entry name" value="GLUTAMINE AMIDOTRANSFERASE PB2B2.05-RELATED"/>
    <property type="match status" value="1"/>
</dbReference>
<name>A0A252F0Q4_9FIRM</name>
<evidence type="ECO:0000313" key="2">
    <source>
        <dbReference type="EMBL" id="OUM19282.1"/>
    </source>
</evidence>
<dbReference type="EMBL" id="NHOC01000024">
    <property type="protein sequence ID" value="OUM19282.1"/>
    <property type="molecule type" value="Genomic_DNA"/>
</dbReference>
<accession>A0A252F0Q4</accession>
<dbReference type="Gene3D" id="3.40.50.880">
    <property type="match status" value="1"/>
</dbReference>
<dbReference type="SUPFAM" id="SSF52317">
    <property type="entry name" value="Class I glutamine amidotransferase-like"/>
    <property type="match status" value="1"/>
</dbReference>
<dbReference type="Proteomes" id="UP000194903">
    <property type="component" value="Unassembled WGS sequence"/>
</dbReference>
<feature type="region of interest" description="Disordered" evidence="1">
    <location>
        <begin position="66"/>
        <end position="148"/>
    </location>
</feature>
<organism evidence="2 4">
    <name type="scientific">Butyricicoccus porcorum</name>
    <dbReference type="NCBI Taxonomy" id="1945634"/>
    <lineage>
        <taxon>Bacteria</taxon>
        <taxon>Bacillati</taxon>
        <taxon>Bacillota</taxon>
        <taxon>Clostridia</taxon>
        <taxon>Eubacteriales</taxon>
        <taxon>Butyricicoccaceae</taxon>
        <taxon>Butyricicoccus</taxon>
    </lineage>
</organism>
<dbReference type="CDD" id="cd01745">
    <property type="entry name" value="GATase1_2"/>
    <property type="match status" value="1"/>
</dbReference>
<dbReference type="InterPro" id="IPR029062">
    <property type="entry name" value="Class_I_gatase-like"/>
</dbReference>
<evidence type="ECO:0000313" key="3">
    <source>
        <dbReference type="EMBL" id="OUM19974.1"/>
    </source>
</evidence>
<sequence length="598" mass="65823">MCHVREDDATQRQEDACGGEVAREMYPCNCRAVGGDAQPCRAYLPDDEQQREYGCCADDIEQQVQQGGLSGGASGAQAGEQSGDAGADVLSQNDRHNAAEREHAGGGDGLQQRDTGGRALQDGCDDCAREKPRQRGSALREQTRKQRGIGERCERILHVRHAGQECSQSCADGQNRRTMPAQQDGEQHSERKQRLDAVEYAHPSGMQPDVDEKCGGTGADVGTRNQAGGLLRRQRPTRGEPDEDNRHGGRTLHQCGDRCAESRGVPNRGRCLHEAMPQAVARQRAQPCAQQLHTKQEDGDRPGERQQMKPFHLSHLLEKFYTANRIRACSRTIHGMLMDRVRQRCCIGNSVAFRIFEIFMMQEVKNTANTVILVSSGTISGRRSRQVAQSELYARSLARFGGIMLLDGGFGSVETLADRADALLLSGGGDIHPSYYGRHMTGKDASVDQRRDEREWELLRQFCARKKPVFGICRGLQVIDVFFGGTLFQHLATAYVHENTIHTVITSEDGWLRPLLGETVPVNSYHHQAIRTLGAGLHVSAVSDADGVIEAVAHDTLPVRAVQWHPERMVDGLCRDTDAEMGPLFADFLACIPQDGTG</sequence>
<feature type="compositionally biased region" description="Low complexity" evidence="1">
    <location>
        <begin position="75"/>
        <end position="87"/>
    </location>
</feature>
<dbReference type="GO" id="GO:0016811">
    <property type="term" value="F:hydrolase activity, acting on carbon-nitrogen (but not peptide) bonds, in linear amides"/>
    <property type="evidence" value="ECO:0007669"/>
    <property type="project" value="InterPro"/>
</dbReference>
<reference evidence="2 4" key="1">
    <citation type="submission" date="2017-05" db="EMBL/GenBank/DDBJ databases">
        <title>Butyricicoccus porcorum sp. nov. a butyrate-producing bacterium from the swine intestinal tract.</title>
        <authorList>
            <person name="Trachsel J."/>
            <person name="Humphrey S."/>
            <person name="Allen H.K."/>
        </authorList>
    </citation>
    <scope>NUCLEOTIDE SEQUENCE [LARGE SCALE GENOMIC DNA]</scope>
    <source>
        <strain evidence="2">BB10</strain>
    </source>
</reference>
<gene>
    <name evidence="3" type="ORF">CBW42_10885</name>
    <name evidence="2" type="ORF">CBW42_14140</name>
</gene>
<dbReference type="GO" id="GO:0005829">
    <property type="term" value="C:cytosol"/>
    <property type="evidence" value="ECO:0007669"/>
    <property type="project" value="TreeGrafter"/>
</dbReference>
<dbReference type="InterPro" id="IPR011697">
    <property type="entry name" value="Peptidase_C26"/>
</dbReference>
<dbReference type="EMBL" id="NHOC01000009">
    <property type="protein sequence ID" value="OUM19974.1"/>
    <property type="molecule type" value="Genomic_DNA"/>
</dbReference>
<comment type="caution">
    <text evidence="2">The sequence shown here is derived from an EMBL/GenBank/DDBJ whole genome shotgun (WGS) entry which is preliminary data.</text>
</comment>
<dbReference type="PROSITE" id="PS51273">
    <property type="entry name" value="GATASE_TYPE_1"/>
    <property type="match status" value="1"/>
</dbReference>
<feature type="compositionally biased region" description="Polar residues" evidence="1">
    <location>
        <begin position="165"/>
        <end position="181"/>
    </location>
</feature>
<protein>
    <submittedName>
        <fullName evidence="2">Uncharacterized protein</fullName>
    </submittedName>
</protein>
<evidence type="ECO:0000313" key="4">
    <source>
        <dbReference type="Proteomes" id="UP000194903"/>
    </source>
</evidence>
<dbReference type="Pfam" id="PF07722">
    <property type="entry name" value="Peptidase_C26"/>
    <property type="match status" value="1"/>
</dbReference>
<feature type="compositionally biased region" description="Basic and acidic residues" evidence="1">
    <location>
        <begin position="294"/>
        <end position="305"/>
    </location>
</feature>
<feature type="compositionally biased region" description="Basic and acidic residues" evidence="1">
    <location>
        <begin position="93"/>
        <end position="105"/>
    </location>
</feature>
<dbReference type="PANTHER" id="PTHR43235:SF1">
    <property type="entry name" value="GLUTAMINE AMIDOTRANSFERASE PB2B2.05-RELATED"/>
    <property type="match status" value="1"/>
</dbReference>
<feature type="region of interest" description="Disordered" evidence="1">
    <location>
        <begin position="165"/>
        <end position="190"/>
    </location>
</feature>
<proteinExistence type="predicted"/>
<keyword evidence="4" id="KW-1185">Reference proteome</keyword>
<dbReference type="AlphaFoldDB" id="A0A252F0Q4"/>
<evidence type="ECO:0000256" key="1">
    <source>
        <dbReference type="SAM" id="MobiDB-lite"/>
    </source>
</evidence>
<feature type="region of interest" description="Disordered" evidence="1">
    <location>
        <begin position="219"/>
        <end position="251"/>
    </location>
</feature>